<evidence type="ECO:0000313" key="2">
    <source>
        <dbReference type="EMBL" id="SVC57965.1"/>
    </source>
</evidence>
<reference evidence="2" key="1">
    <citation type="submission" date="2018-05" db="EMBL/GenBank/DDBJ databases">
        <authorList>
            <person name="Lanie J.A."/>
            <person name="Ng W.-L."/>
            <person name="Kazmierczak K.M."/>
            <person name="Andrzejewski T.M."/>
            <person name="Davidsen T.M."/>
            <person name="Wayne K.J."/>
            <person name="Tettelin H."/>
            <person name="Glass J.I."/>
            <person name="Rusch D."/>
            <person name="Podicherti R."/>
            <person name="Tsui H.-C.T."/>
            <person name="Winkler M.E."/>
        </authorList>
    </citation>
    <scope>NUCLEOTIDE SEQUENCE</scope>
</reference>
<evidence type="ECO:0000259" key="1">
    <source>
        <dbReference type="PROSITE" id="PS51820"/>
    </source>
</evidence>
<gene>
    <name evidence="2" type="ORF">METZ01_LOCUS310819</name>
</gene>
<name>A0A382NCA3_9ZZZZ</name>
<dbReference type="Pfam" id="PF07691">
    <property type="entry name" value="PA14"/>
    <property type="match status" value="1"/>
</dbReference>
<accession>A0A382NCA3</accession>
<dbReference type="EMBL" id="UINC01099010">
    <property type="protein sequence ID" value="SVC57965.1"/>
    <property type="molecule type" value="Genomic_DNA"/>
</dbReference>
<feature type="non-terminal residue" evidence="2">
    <location>
        <position position="191"/>
    </location>
</feature>
<dbReference type="AlphaFoldDB" id="A0A382NCA3"/>
<organism evidence="2">
    <name type="scientific">marine metagenome</name>
    <dbReference type="NCBI Taxonomy" id="408172"/>
    <lineage>
        <taxon>unclassified sequences</taxon>
        <taxon>metagenomes</taxon>
        <taxon>ecological metagenomes</taxon>
    </lineage>
</organism>
<protein>
    <recommendedName>
        <fullName evidence="1">PA14 domain-containing protein</fullName>
    </recommendedName>
</protein>
<proteinExistence type="predicted"/>
<dbReference type="InterPro" id="IPR011658">
    <property type="entry name" value="PA14_dom"/>
</dbReference>
<dbReference type="Gene3D" id="3.90.182.10">
    <property type="entry name" value="Toxin - Anthrax Protective Antigen,domain 1"/>
    <property type="match status" value="1"/>
</dbReference>
<dbReference type="InterPro" id="IPR037524">
    <property type="entry name" value="PA14/GLEYA"/>
</dbReference>
<dbReference type="SUPFAM" id="SSF56988">
    <property type="entry name" value="Anthrax protective antigen"/>
    <property type="match status" value="1"/>
</dbReference>
<dbReference type="PROSITE" id="PS51820">
    <property type="entry name" value="PA14"/>
    <property type="match status" value="1"/>
</dbReference>
<sequence length="191" mass="20635">MISHSQRIGTGFLALAACCALAGTVTTKDGKGYTGLVQFADAEHLSVGAIKGPQSKIALTNVLTATFDIPIDSTIVSKGAPLAGKGSGVLAAYHDRPNFKGRVIYRIDKTVNHQWHSKQPVFDLPRDYFSVRWSAELEPPVSGEYTFTLHANDGGKLKVGNLEMGKWEALSGFREQAKVTLEGGKRVPFVF</sequence>
<feature type="domain" description="PA14" evidence="1">
    <location>
        <begin position="84"/>
        <end position="191"/>
    </location>
</feature>
<dbReference type="PROSITE" id="PS51257">
    <property type="entry name" value="PROKAR_LIPOPROTEIN"/>
    <property type="match status" value="1"/>
</dbReference>